<dbReference type="AlphaFoldDB" id="A0AAN8S905"/>
<comment type="caution">
    <text evidence="2">The sequence shown here is derived from an EMBL/GenBank/DDBJ whole genome shotgun (WGS) entry which is preliminary data.</text>
</comment>
<reference evidence="2 3" key="1">
    <citation type="submission" date="2023-10" db="EMBL/GenBank/DDBJ databases">
        <title>Genomes of two closely related lineages of the louse Polyplax serrata with different host specificities.</title>
        <authorList>
            <person name="Martinu J."/>
            <person name="Tarabai H."/>
            <person name="Stefka J."/>
            <person name="Hypsa V."/>
        </authorList>
    </citation>
    <scope>NUCLEOTIDE SEQUENCE [LARGE SCALE GENOMIC DNA]</scope>
    <source>
        <strain evidence="2">HR10_N</strain>
    </source>
</reference>
<evidence type="ECO:0000256" key="1">
    <source>
        <dbReference type="SAM" id="MobiDB-lite"/>
    </source>
</evidence>
<proteinExistence type="predicted"/>
<sequence length="79" mass="9199">MRISKVSNHEPHIIFNSNNSRSQQRTKKGKNSVYAADDIGINRKSFDNNDRKKNRNPAREEKELKLAVAYRKDGWDIAK</sequence>
<protein>
    <submittedName>
        <fullName evidence="2">Uncharacterized protein</fullName>
    </submittedName>
</protein>
<evidence type="ECO:0000313" key="3">
    <source>
        <dbReference type="Proteomes" id="UP001372834"/>
    </source>
</evidence>
<dbReference type="Proteomes" id="UP001372834">
    <property type="component" value="Unassembled WGS sequence"/>
</dbReference>
<feature type="region of interest" description="Disordered" evidence="1">
    <location>
        <begin position="1"/>
        <end position="60"/>
    </location>
</feature>
<organism evidence="2 3">
    <name type="scientific">Polyplax serrata</name>
    <name type="common">Common mouse louse</name>
    <dbReference type="NCBI Taxonomy" id="468196"/>
    <lineage>
        <taxon>Eukaryota</taxon>
        <taxon>Metazoa</taxon>
        <taxon>Ecdysozoa</taxon>
        <taxon>Arthropoda</taxon>
        <taxon>Hexapoda</taxon>
        <taxon>Insecta</taxon>
        <taxon>Pterygota</taxon>
        <taxon>Neoptera</taxon>
        <taxon>Paraneoptera</taxon>
        <taxon>Psocodea</taxon>
        <taxon>Troctomorpha</taxon>
        <taxon>Phthiraptera</taxon>
        <taxon>Anoplura</taxon>
        <taxon>Polyplacidae</taxon>
        <taxon>Polyplax</taxon>
    </lineage>
</organism>
<gene>
    <name evidence="2" type="ORF">RUM43_003848</name>
</gene>
<feature type="compositionally biased region" description="Basic and acidic residues" evidence="1">
    <location>
        <begin position="40"/>
        <end position="60"/>
    </location>
</feature>
<evidence type="ECO:0000313" key="2">
    <source>
        <dbReference type="EMBL" id="KAK6642347.1"/>
    </source>
</evidence>
<accession>A0AAN8S905</accession>
<name>A0AAN8S905_POLSC</name>
<dbReference type="EMBL" id="JAWJWE010000002">
    <property type="protein sequence ID" value="KAK6642347.1"/>
    <property type="molecule type" value="Genomic_DNA"/>
</dbReference>